<gene>
    <name evidence="1" type="ORF">POM88_038622</name>
</gene>
<proteinExistence type="predicted"/>
<evidence type="ECO:0000313" key="2">
    <source>
        <dbReference type="Proteomes" id="UP001237642"/>
    </source>
</evidence>
<dbReference type="AlphaFoldDB" id="A0AAD8M725"/>
<organism evidence="1 2">
    <name type="scientific">Heracleum sosnowskyi</name>
    <dbReference type="NCBI Taxonomy" id="360622"/>
    <lineage>
        <taxon>Eukaryota</taxon>
        <taxon>Viridiplantae</taxon>
        <taxon>Streptophyta</taxon>
        <taxon>Embryophyta</taxon>
        <taxon>Tracheophyta</taxon>
        <taxon>Spermatophyta</taxon>
        <taxon>Magnoliopsida</taxon>
        <taxon>eudicotyledons</taxon>
        <taxon>Gunneridae</taxon>
        <taxon>Pentapetalae</taxon>
        <taxon>asterids</taxon>
        <taxon>campanulids</taxon>
        <taxon>Apiales</taxon>
        <taxon>Apiaceae</taxon>
        <taxon>Apioideae</taxon>
        <taxon>apioid superclade</taxon>
        <taxon>Tordylieae</taxon>
        <taxon>Tordyliinae</taxon>
        <taxon>Heracleum</taxon>
    </lineage>
</organism>
<sequence>MTYDPLKSLHYKVIDFVVTSVSYYVGDLHIYSSETATWKASIRSLIIPPELNCIFTICMSLRREKFMEDSFLVLQIPGNVIRYNLVDRSFKLIWDFGLTLNLKNSYYGNLNGFEFSSTVNLYRDAKNGGMWIGQFFGCVWSLDMF</sequence>
<keyword evidence="2" id="KW-1185">Reference proteome</keyword>
<evidence type="ECO:0000313" key="1">
    <source>
        <dbReference type="EMBL" id="KAK1363061.1"/>
    </source>
</evidence>
<name>A0AAD8M725_9APIA</name>
<accession>A0AAD8M725</accession>
<dbReference type="EMBL" id="JAUIZM010000009">
    <property type="protein sequence ID" value="KAK1363061.1"/>
    <property type="molecule type" value="Genomic_DNA"/>
</dbReference>
<reference evidence="1" key="1">
    <citation type="submission" date="2023-02" db="EMBL/GenBank/DDBJ databases">
        <title>Genome of toxic invasive species Heracleum sosnowskyi carries increased number of genes despite the absence of recent whole-genome duplications.</title>
        <authorList>
            <person name="Schelkunov M."/>
            <person name="Shtratnikova V."/>
            <person name="Makarenko M."/>
            <person name="Klepikova A."/>
            <person name="Omelchenko D."/>
            <person name="Novikova G."/>
            <person name="Obukhova E."/>
            <person name="Bogdanov V."/>
            <person name="Penin A."/>
            <person name="Logacheva M."/>
        </authorList>
    </citation>
    <scope>NUCLEOTIDE SEQUENCE</scope>
    <source>
        <strain evidence="1">Hsosn_3</strain>
        <tissue evidence="1">Leaf</tissue>
    </source>
</reference>
<comment type="caution">
    <text evidence="1">The sequence shown here is derived from an EMBL/GenBank/DDBJ whole genome shotgun (WGS) entry which is preliminary data.</text>
</comment>
<reference evidence="1" key="2">
    <citation type="submission" date="2023-05" db="EMBL/GenBank/DDBJ databases">
        <authorList>
            <person name="Schelkunov M.I."/>
        </authorList>
    </citation>
    <scope>NUCLEOTIDE SEQUENCE</scope>
    <source>
        <strain evidence="1">Hsosn_3</strain>
        <tissue evidence="1">Leaf</tissue>
    </source>
</reference>
<dbReference type="Proteomes" id="UP001237642">
    <property type="component" value="Unassembled WGS sequence"/>
</dbReference>
<protein>
    <submittedName>
        <fullName evidence="1">Uncharacterized protein</fullName>
    </submittedName>
</protein>